<feature type="region of interest" description="Disordered" evidence="4">
    <location>
        <begin position="287"/>
        <end position="365"/>
    </location>
</feature>
<dbReference type="AlphaFoldDB" id="A0ABD1K9R4"/>
<protein>
    <recommendedName>
        <fullName evidence="5">PID domain-containing protein</fullName>
    </recommendedName>
</protein>
<dbReference type="PANTHER" id="PTHR47368:SF4">
    <property type="entry name" value="NUMB-LIKE PROTEIN"/>
    <property type="match status" value="1"/>
</dbReference>
<dbReference type="PROSITE" id="PS01179">
    <property type="entry name" value="PID"/>
    <property type="match status" value="1"/>
</dbReference>
<feature type="compositionally biased region" description="Polar residues" evidence="4">
    <location>
        <begin position="593"/>
        <end position="605"/>
    </location>
</feature>
<keyword evidence="7" id="KW-1185">Reference proteome</keyword>
<dbReference type="SUPFAM" id="SSF50729">
    <property type="entry name" value="PH domain-like"/>
    <property type="match status" value="1"/>
</dbReference>
<evidence type="ECO:0000256" key="2">
    <source>
        <dbReference type="ARBA" id="ARBA00022553"/>
    </source>
</evidence>
<dbReference type="InterPro" id="IPR011993">
    <property type="entry name" value="PH-like_dom_sf"/>
</dbReference>
<dbReference type="Gene3D" id="2.30.29.30">
    <property type="entry name" value="Pleckstrin-homology domain (PH domain)/Phosphotyrosine-binding domain (PTB)"/>
    <property type="match status" value="1"/>
</dbReference>
<dbReference type="InterPro" id="IPR006020">
    <property type="entry name" value="PTB/PI_dom"/>
</dbReference>
<accession>A0ABD1K9R4</accession>
<evidence type="ECO:0000256" key="3">
    <source>
        <dbReference type="PIRNR" id="PIRNR017607"/>
    </source>
</evidence>
<feature type="domain" description="PID" evidence="5">
    <location>
        <begin position="6"/>
        <end position="108"/>
    </location>
</feature>
<dbReference type="InterPro" id="IPR010449">
    <property type="entry name" value="Numb_domain"/>
</dbReference>
<dbReference type="GO" id="GO:0050769">
    <property type="term" value="P:positive regulation of neurogenesis"/>
    <property type="evidence" value="ECO:0007669"/>
    <property type="project" value="UniProtKB-UniRule"/>
</dbReference>
<feature type="region of interest" description="Disordered" evidence="4">
    <location>
        <begin position="588"/>
        <end position="612"/>
    </location>
</feature>
<keyword evidence="3" id="KW-0524">Neurogenesis</keyword>
<comment type="caution">
    <text evidence="6">The sequence shown here is derived from an EMBL/GenBank/DDBJ whole genome shotgun (WGS) entry which is preliminary data.</text>
</comment>
<feature type="compositionally biased region" description="Polar residues" evidence="4">
    <location>
        <begin position="131"/>
        <end position="142"/>
    </location>
</feature>
<name>A0ABD1K9R4_9TELE</name>
<reference evidence="6 7" key="1">
    <citation type="submission" date="2024-09" db="EMBL/GenBank/DDBJ databases">
        <title>A chromosome-level genome assembly of Gray's grenadier anchovy, Coilia grayii.</title>
        <authorList>
            <person name="Fu Z."/>
        </authorList>
    </citation>
    <scope>NUCLEOTIDE SEQUENCE [LARGE SCALE GENOMIC DNA]</scope>
    <source>
        <strain evidence="6">G4</strain>
        <tissue evidence="6">Muscle</tissue>
    </source>
</reference>
<dbReference type="GO" id="GO:0007399">
    <property type="term" value="P:nervous system development"/>
    <property type="evidence" value="ECO:0007669"/>
    <property type="project" value="UniProtKB-KW"/>
</dbReference>
<gene>
    <name evidence="6" type="ORF">ACEWY4_008039</name>
</gene>
<dbReference type="Pfam" id="PF06311">
    <property type="entry name" value="NumbF"/>
    <property type="match status" value="1"/>
</dbReference>
<dbReference type="Proteomes" id="UP001591681">
    <property type="component" value="Unassembled WGS sequence"/>
</dbReference>
<dbReference type="EMBL" id="JBHFQA010000007">
    <property type="protein sequence ID" value="KAL2095891.1"/>
    <property type="molecule type" value="Genomic_DNA"/>
</dbReference>
<evidence type="ECO:0000313" key="7">
    <source>
        <dbReference type="Proteomes" id="UP001591681"/>
    </source>
</evidence>
<sequence>MHVCEEAVKKLKVSGKKTVKAVLWVSADGLRVVDDKTKDLIVDQTIEKVSFCAPDRNYDKAFSYICRDGTTRRWICHCFMALKDSGERLSHAVGCAFAACLERKQKREKECGVTASFDASRTSFVREGSFRVTSGSQQGEQQLQDKKKEPSVSAMPPGNASPPEGAASPGDRGEPHAIPRRHAPLEQLVRQGSFRGFPALSQKNSPFKRQLSLRLNDLPSTLQRKGDYQAKNPVPEMDLTVSGEADSINALCSQINSSFTKPSEELCAKPSTNGLPVSTMPPIIPPPPAPLQATTSWVQTESPVQGPPSGPQGGHKRTPSEAERWLEEVSKAVKATQPSAPSQPVPIQQPPLVPTLPGPPVPTLAGPTLPTLAGPPVPTLAGQPGSLPTSMQPFPLAFDATPAPVGMFAQPPLQPAFVPMQAYMPAMANSMTYPNASVPVVGITPSQMVANVFCTAAGSGGGGAASMGVSMGGPKTTTSTGGSMSAGHQPAFGSLPTAGGFPTAPFTSAPMVNGLPHAPISAMSNGANHCAVPSGASVVSSFAISGNGNGSIGCAGWPMESAPPLPLPANPPADSQEAERFEAKWAALESKAQPKTANPFSNDLQKTFEIEL</sequence>
<feature type="compositionally biased region" description="Basic and acidic residues" evidence="4">
    <location>
        <begin position="318"/>
        <end position="331"/>
    </location>
</feature>
<dbReference type="SMART" id="SM00462">
    <property type="entry name" value="PTB"/>
    <property type="match status" value="1"/>
</dbReference>
<evidence type="ECO:0000256" key="4">
    <source>
        <dbReference type="SAM" id="MobiDB-lite"/>
    </source>
</evidence>
<keyword evidence="1 3" id="KW-0217">Developmental protein</keyword>
<dbReference type="InterPro" id="IPR016698">
    <property type="entry name" value="Numb/numb-like"/>
</dbReference>
<dbReference type="CDD" id="cd01268">
    <property type="entry name" value="PTB_Numb"/>
    <property type="match status" value="1"/>
</dbReference>
<dbReference type="Pfam" id="PF00640">
    <property type="entry name" value="PID"/>
    <property type="match status" value="1"/>
</dbReference>
<evidence type="ECO:0000256" key="1">
    <source>
        <dbReference type="ARBA" id="ARBA00022473"/>
    </source>
</evidence>
<feature type="compositionally biased region" description="Polar residues" evidence="4">
    <location>
        <begin position="292"/>
        <end position="301"/>
    </location>
</feature>
<dbReference type="PIRSF" id="PIRSF017607">
    <property type="entry name" value="Numb/numb-like"/>
    <property type="match status" value="1"/>
</dbReference>
<comment type="function">
    <text evidence="3">Plays a role in the process of neurogenesis.</text>
</comment>
<organism evidence="6 7">
    <name type="scientific">Coilia grayii</name>
    <name type="common">Gray's grenadier anchovy</name>
    <dbReference type="NCBI Taxonomy" id="363190"/>
    <lineage>
        <taxon>Eukaryota</taxon>
        <taxon>Metazoa</taxon>
        <taxon>Chordata</taxon>
        <taxon>Craniata</taxon>
        <taxon>Vertebrata</taxon>
        <taxon>Euteleostomi</taxon>
        <taxon>Actinopterygii</taxon>
        <taxon>Neopterygii</taxon>
        <taxon>Teleostei</taxon>
        <taxon>Clupei</taxon>
        <taxon>Clupeiformes</taxon>
        <taxon>Clupeoidei</taxon>
        <taxon>Engraulidae</taxon>
        <taxon>Coilinae</taxon>
        <taxon>Coilia</taxon>
    </lineage>
</organism>
<dbReference type="PANTHER" id="PTHR47368">
    <property type="entry name" value="NUMB"/>
    <property type="match status" value="1"/>
</dbReference>
<keyword evidence="2" id="KW-0597">Phosphoprotein</keyword>
<feature type="compositionally biased region" description="Pro residues" evidence="4">
    <location>
        <begin position="341"/>
        <end position="362"/>
    </location>
</feature>
<evidence type="ECO:0000313" key="6">
    <source>
        <dbReference type="EMBL" id="KAL2095891.1"/>
    </source>
</evidence>
<feature type="region of interest" description="Disordered" evidence="4">
    <location>
        <begin position="129"/>
        <end position="178"/>
    </location>
</feature>
<proteinExistence type="predicted"/>
<evidence type="ECO:0000259" key="5">
    <source>
        <dbReference type="PROSITE" id="PS01179"/>
    </source>
</evidence>